<protein>
    <submittedName>
        <fullName evidence="2">Uncharacterized protein</fullName>
    </submittedName>
</protein>
<dbReference type="InParanoid" id="A0A3Q7JM58"/>
<reference evidence="2" key="2">
    <citation type="submission" date="2019-01" db="UniProtKB">
        <authorList>
            <consortium name="EnsemblPlants"/>
        </authorList>
    </citation>
    <scope>IDENTIFICATION</scope>
    <source>
        <strain evidence="2">cv. Heinz 1706</strain>
    </source>
</reference>
<evidence type="ECO:0000256" key="1">
    <source>
        <dbReference type="SAM" id="Phobius"/>
    </source>
</evidence>
<dbReference type="AlphaFoldDB" id="A0A3Q7JM58"/>
<feature type="transmembrane region" description="Helical" evidence="1">
    <location>
        <begin position="6"/>
        <end position="24"/>
    </location>
</feature>
<keyword evidence="1" id="KW-1133">Transmembrane helix</keyword>
<evidence type="ECO:0000313" key="3">
    <source>
        <dbReference type="Proteomes" id="UP000004994"/>
    </source>
</evidence>
<keyword evidence="1" id="KW-0812">Transmembrane</keyword>
<dbReference type="EnsemblPlants" id="Solyc11g043115.1.1">
    <property type="protein sequence ID" value="Solyc11g043115.1.1"/>
    <property type="gene ID" value="Solyc11g043115.1"/>
</dbReference>
<reference evidence="2" key="1">
    <citation type="journal article" date="2012" name="Nature">
        <title>The tomato genome sequence provides insights into fleshy fruit evolution.</title>
        <authorList>
            <consortium name="Tomato Genome Consortium"/>
        </authorList>
    </citation>
    <scope>NUCLEOTIDE SEQUENCE [LARGE SCALE GENOMIC DNA]</scope>
    <source>
        <strain evidence="2">cv. Heinz 1706</strain>
    </source>
</reference>
<evidence type="ECO:0000313" key="2">
    <source>
        <dbReference type="EnsemblPlants" id="Solyc11g043115.1.1"/>
    </source>
</evidence>
<organism evidence="2">
    <name type="scientific">Solanum lycopersicum</name>
    <name type="common">Tomato</name>
    <name type="synonym">Lycopersicon esculentum</name>
    <dbReference type="NCBI Taxonomy" id="4081"/>
    <lineage>
        <taxon>Eukaryota</taxon>
        <taxon>Viridiplantae</taxon>
        <taxon>Streptophyta</taxon>
        <taxon>Embryophyta</taxon>
        <taxon>Tracheophyta</taxon>
        <taxon>Spermatophyta</taxon>
        <taxon>Magnoliopsida</taxon>
        <taxon>eudicotyledons</taxon>
        <taxon>Gunneridae</taxon>
        <taxon>Pentapetalae</taxon>
        <taxon>asterids</taxon>
        <taxon>lamiids</taxon>
        <taxon>Solanales</taxon>
        <taxon>Solanaceae</taxon>
        <taxon>Solanoideae</taxon>
        <taxon>Solaneae</taxon>
        <taxon>Solanum</taxon>
        <taxon>Solanum subgen. Lycopersicon</taxon>
    </lineage>
</organism>
<name>A0A3Q7JM58_SOLLC</name>
<dbReference type="Proteomes" id="UP000004994">
    <property type="component" value="Chromosome 11"/>
</dbReference>
<accession>A0A3Q7JM58</accession>
<proteinExistence type="predicted"/>
<keyword evidence="3" id="KW-1185">Reference proteome</keyword>
<keyword evidence="1" id="KW-0472">Membrane</keyword>
<sequence length="56" mass="6487">LQLYGYLVIHWLIMEITISLILLLKQTTFLMGLISVEAQLADFPMAKLLSIFLENY</sequence>
<dbReference type="Gramene" id="Solyc11g043115.1.1">
    <property type="protein sequence ID" value="Solyc11g043115.1.1"/>
    <property type="gene ID" value="Solyc11g043115.1"/>
</dbReference>